<dbReference type="RefSeq" id="WP_367722416.1">
    <property type="nucleotide sequence ID" value="NZ_JBFOCH010000023.1"/>
</dbReference>
<dbReference type="PANTHER" id="PTHR34203:SF15">
    <property type="entry name" value="SLL1173 PROTEIN"/>
    <property type="match status" value="1"/>
</dbReference>
<keyword evidence="2" id="KW-0489">Methyltransferase</keyword>
<dbReference type="InterPro" id="IPR029063">
    <property type="entry name" value="SAM-dependent_MTases_sf"/>
</dbReference>
<dbReference type="InterPro" id="IPR006342">
    <property type="entry name" value="FkbM_mtfrase"/>
</dbReference>
<dbReference type="GO" id="GO:0008168">
    <property type="term" value="F:methyltransferase activity"/>
    <property type="evidence" value="ECO:0007669"/>
    <property type="project" value="UniProtKB-KW"/>
</dbReference>
<dbReference type="Pfam" id="PF05050">
    <property type="entry name" value="Methyltransf_21"/>
    <property type="match status" value="1"/>
</dbReference>
<evidence type="ECO:0000313" key="3">
    <source>
        <dbReference type="Proteomes" id="UP001556196"/>
    </source>
</evidence>
<comment type="caution">
    <text evidence="2">The sequence shown here is derived from an EMBL/GenBank/DDBJ whole genome shotgun (WGS) entry which is preliminary data.</text>
</comment>
<dbReference type="PANTHER" id="PTHR34203">
    <property type="entry name" value="METHYLTRANSFERASE, FKBM FAMILY PROTEIN"/>
    <property type="match status" value="1"/>
</dbReference>
<dbReference type="GO" id="GO:0032259">
    <property type="term" value="P:methylation"/>
    <property type="evidence" value="ECO:0007669"/>
    <property type="project" value="UniProtKB-KW"/>
</dbReference>
<evidence type="ECO:0000313" key="2">
    <source>
        <dbReference type="EMBL" id="MEW9805374.1"/>
    </source>
</evidence>
<accession>A0ABV3QWC6</accession>
<dbReference type="NCBIfam" id="TIGR01444">
    <property type="entry name" value="fkbM_fam"/>
    <property type="match status" value="1"/>
</dbReference>
<dbReference type="Proteomes" id="UP001556196">
    <property type="component" value="Unassembled WGS sequence"/>
</dbReference>
<dbReference type="EMBL" id="JBFOCI010000001">
    <property type="protein sequence ID" value="MEW9805374.1"/>
    <property type="molecule type" value="Genomic_DNA"/>
</dbReference>
<proteinExistence type="predicted"/>
<feature type="domain" description="Methyltransferase FkbM" evidence="1">
    <location>
        <begin position="96"/>
        <end position="218"/>
    </location>
</feature>
<name>A0ABV3QWC6_9HYPH</name>
<protein>
    <submittedName>
        <fullName evidence="2">FkbM family methyltransferase</fullName>
    </submittedName>
</protein>
<gene>
    <name evidence="2" type="ORF">ABUE31_05175</name>
</gene>
<dbReference type="Gene3D" id="3.40.50.150">
    <property type="entry name" value="Vaccinia Virus protein VP39"/>
    <property type="match status" value="1"/>
</dbReference>
<dbReference type="SUPFAM" id="SSF53335">
    <property type="entry name" value="S-adenosyl-L-methionine-dependent methyltransferases"/>
    <property type="match status" value="1"/>
</dbReference>
<keyword evidence="3" id="KW-1185">Reference proteome</keyword>
<reference evidence="2 3" key="1">
    <citation type="submission" date="2024-06" db="EMBL/GenBank/DDBJ databases">
        <authorList>
            <person name="Tuo L."/>
        </authorList>
    </citation>
    <scope>NUCLEOTIDE SEQUENCE [LARGE SCALE GENOMIC DNA]</scope>
    <source>
        <strain evidence="2 3">ZMM04-5</strain>
    </source>
</reference>
<evidence type="ECO:0000259" key="1">
    <source>
        <dbReference type="Pfam" id="PF05050"/>
    </source>
</evidence>
<keyword evidence="2" id="KW-0808">Transferase</keyword>
<dbReference type="InterPro" id="IPR052514">
    <property type="entry name" value="SAM-dependent_MTase"/>
</dbReference>
<organism evidence="2 3">
    <name type="scientific">Mesorhizobium marinum</name>
    <dbReference type="NCBI Taxonomy" id="3228790"/>
    <lineage>
        <taxon>Bacteria</taxon>
        <taxon>Pseudomonadati</taxon>
        <taxon>Pseudomonadota</taxon>
        <taxon>Alphaproteobacteria</taxon>
        <taxon>Hyphomicrobiales</taxon>
        <taxon>Phyllobacteriaceae</taxon>
        <taxon>Mesorhizobium</taxon>
    </lineage>
</organism>
<sequence>MTQGGGFRETLRRGERALRDIRDNLIVKPLMNSRPFRRHLQAEAYAIVVDCADHRLAFDPSDLVIGATIRNSGGWFRESTQRVFDALPTRGKTFIDVGANIGTQTVYALMFGGFERAVCFEPHPKNAALLRANLALNNLTDRATVVEAAAGAAQGRATLSVSGHNGGGHSLAYERGLQTIEVDVVTVESVLAGMGLDRSALGLAWIDVEGFEAEVLAGWPSLPDLPLMVERRPLLANFPIDMLSGYRRWARIGDGEPEWRTIPTLNPADYRDEVDLLFA</sequence>